<protein>
    <recommendedName>
        <fullName evidence="3">DOD-type homing endonuclease domain-containing protein</fullName>
    </recommendedName>
</protein>
<comment type="caution">
    <text evidence="1">The sequence shown here is derived from an EMBL/GenBank/DDBJ whole genome shotgun (WGS) entry which is preliminary data.</text>
</comment>
<dbReference type="Gene3D" id="3.10.28.10">
    <property type="entry name" value="Homing endonucleases"/>
    <property type="match status" value="1"/>
</dbReference>
<accession>A0ABP9KTZ5</accession>
<evidence type="ECO:0000313" key="2">
    <source>
        <dbReference type="Proteomes" id="UP001500124"/>
    </source>
</evidence>
<dbReference type="EMBL" id="BAABKC010000070">
    <property type="protein sequence ID" value="GAA5065824.1"/>
    <property type="molecule type" value="Genomic_DNA"/>
</dbReference>
<sequence>MAPPPSGPPADEAAYAYLLGLYLGDGCLSPHRRGHYLRIACADAWPGLVQQCRETITRVRPGVGVFTVQKQGCVMVTSYLRDWPRLFPQHGPGRKHERRIVLEEWQRAIVDAYPWEFVRGLIHSDGCRITNWTTRVVGGERKRYEYPRYFFTNVSDDIRRLCTDTLDRLGVEWTQCTRNGNPYNISVAKKDSVALMDAHVGAKY</sequence>
<name>A0ABP9KTZ5_9ACTN</name>
<evidence type="ECO:0008006" key="3">
    <source>
        <dbReference type="Google" id="ProtNLM"/>
    </source>
</evidence>
<dbReference type="Proteomes" id="UP001500124">
    <property type="component" value="Unassembled WGS sequence"/>
</dbReference>
<evidence type="ECO:0000313" key="1">
    <source>
        <dbReference type="EMBL" id="GAA5065824.1"/>
    </source>
</evidence>
<reference evidence="2" key="1">
    <citation type="journal article" date="2019" name="Int. J. Syst. Evol. Microbiol.">
        <title>The Global Catalogue of Microorganisms (GCM) 10K type strain sequencing project: providing services to taxonomists for standard genome sequencing and annotation.</title>
        <authorList>
            <consortium name="The Broad Institute Genomics Platform"/>
            <consortium name="The Broad Institute Genome Sequencing Center for Infectious Disease"/>
            <person name="Wu L."/>
            <person name="Ma J."/>
        </authorList>
    </citation>
    <scope>NUCLEOTIDE SEQUENCE [LARGE SCALE GENOMIC DNA]</scope>
    <source>
        <strain evidence="2">JCM 18410</strain>
    </source>
</reference>
<organism evidence="1 2">
    <name type="scientific">Streptomyces similanensis</name>
    <dbReference type="NCBI Taxonomy" id="1274988"/>
    <lineage>
        <taxon>Bacteria</taxon>
        <taxon>Bacillati</taxon>
        <taxon>Actinomycetota</taxon>
        <taxon>Actinomycetes</taxon>
        <taxon>Kitasatosporales</taxon>
        <taxon>Streptomycetaceae</taxon>
        <taxon>Streptomyces</taxon>
    </lineage>
</organism>
<gene>
    <name evidence="1" type="ORF">GCM10023336_46960</name>
</gene>
<dbReference type="InterPro" id="IPR027434">
    <property type="entry name" value="Homing_endonucl"/>
</dbReference>
<keyword evidence="2" id="KW-1185">Reference proteome</keyword>
<proteinExistence type="predicted"/>